<evidence type="ECO:0000313" key="1">
    <source>
        <dbReference type="EMBL" id="MBE6512015.1"/>
    </source>
</evidence>
<accession>A0A8T3VVP0</accession>
<evidence type="ECO:0008006" key="3">
    <source>
        <dbReference type="Google" id="ProtNLM"/>
    </source>
</evidence>
<dbReference type="Proteomes" id="UP000732619">
    <property type="component" value="Unassembled WGS sequence"/>
</dbReference>
<dbReference type="InterPro" id="IPR013783">
    <property type="entry name" value="Ig-like_fold"/>
</dbReference>
<name>A0A8T3VVP0_METOL</name>
<comment type="caution">
    <text evidence="1">The sequence shown here is derived from an EMBL/GenBank/DDBJ whole genome shotgun (WGS) entry which is preliminary data.</text>
</comment>
<gene>
    <name evidence="1" type="ORF">E7Z75_02530</name>
</gene>
<proteinExistence type="predicted"/>
<evidence type="ECO:0000313" key="2">
    <source>
        <dbReference type="Proteomes" id="UP000732619"/>
    </source>
</evidence>
<sequence length="1049" mass="113154">MNYKIVTVFLVLLCCFMGAASAADDVSIDAVDASVDDAVAVDAVSEDIGDSVTDDPILSEDTTTEEINEATIEKENKDVEQTRGAPVNAADWDDLEDACESSGAKDITLTGTNYNPTSQINFTNSATIIGTENSYITGTFNGVPFLNENPDLTITFRNVKFKDMNVVNLLELSGTNILENCSFYNITAATGHNSVVYNTLGTMSLISCNITNSSAGYGVVSNYNAGTVTGVIMYVDDCKFINNSASVEPGVINNCGILYVNNSEFINNSAGWWAGAIHTHSNAQTYIDNSNFTGNVAGWNGGALYTYSKLVVCNSIFKENKCRTSAGGGAIGCSNWGSSYNITICNCTFEENENLCGHTNETPSTGTGGAISAMNNGILKVCNSTFIHNVAKTGQAIAAYSQGYISPEGNITEGIPKVIVCNNTFINHTLTTSDTVKLTGNYTFSFNNFTNCYQTNLGTNNTFNSPVTSNNGIFEEELLDAVNNIKSSSKNILGDKLPHDVIYVDPSSSNNYADVDGQSWEQAYGQENGFKRAYKYINDNGTIYLADGEYNLNIENLNKSVIFISQSKNAIFTSLRDSVTAFYDTHPILTFINFTINAADLTMNSNFINCTFVNSNINIAKGIAEIEHLDEKPFGVTYNMTFDNCEFKDVNIANSLFTVYTYGKVVLTNCTFDNIVADSIIGRSGDFIDQDGIYLYDCSFTNCNIKGVVDIPGNIEILDFCAIENCDYDFDATTTIDKVGDYEHNYLNATKLKVVAVDSVVDISSSEKGTVVVTLTDKDSNAIAGATFKYTVNGGDEQTAVTGDDGKYAITGLTGEVTVAVNYEGNESYNAIGDSKFFNFTDEPAPSNDTNGSNSTPVPPAKVATKLTAPKVTATYNVAKKLVITLMANGKALANKKVTVKVGTISKTLTTNSKGQVSLNVATLVPKTYTATVKFAGDSAYTASSVKPKVVVNKAKVKIAAKAKTFKVKVKTKKYTVTLKNNKGKVMKKVKLTLKVGKKTYKATTNSKGKATFKITKLTKRGKYTATVKFAGNKYYKALSKKVKITVKK</sequence>
<reference evidence="1" key="1">
    <citation type="submission" date="2019-04" db="EMBL/GenBank/DDBJ databases">
        <title>Evolution of Biomass-Degrading Anaerobic Consortia Revealed by Metagenomics.</title>
        <authorList>
            <person name="Peng X."/>
        </authorList>
    </citation>
    <scope>NUCLEOTIDE SEQUENCE</scope>
    <source>
        <strain evidence="1">SIG14</strain>
    </source>
</reference>
<organism evidence="1 2">
    <name type="scientific">Methanobrevibacter olleyae</name>
    <dbReference type="NCBI Taxonomy" id="294671"/>
    <lineage>
        <taxon>Archaea</taxon>
        <taxon>Methanobacteriati</taxon>
        <taxon>Methanobacteriota</taxon>
        <taxon>Methanomada group</taxon>
        <taxon>Methanobacteria</taxon>
        <taxon>Methanobacteriales</taxon>
        <taxon>Methanobacteriaceae</taxon>
        <taxon>Methanobrevibacter</taxon>
    </lineage>
</organism>
<dbReference type="Gene3D" id="2.60.40.10">
    <property type="entry name" value="Immunoglobulins"/>
    <property type="match status" value="2"/>
</dbReference>
<dbReference type="SUPFAM" id="SSF51126">
    <property type="entry name" value="Pectin lyase-like"/>
    <property type="match status" value="2"/>
</dbReference>
<protein>
    <recommendedName>
        <fullName evidence="3">Adhesin-like protein</fullName>
    </recommendedName>
</protein>
<dbReference type="EMBL" id="SUTG01000006">
    <property type="protein sequence ID" value="MBE6512015.1"/>
    <property type="molecule type" value="Genomic_DNA"/>
</dbReference>
<dbReference type="AlphaFoldDB" id="A0A8T3VVP0"/>
<dbReference type="InterPro" id="IPR011050">
    <property type="entry name" value="Pectin_lyase_fold/virulence"/>
</dbReference>